<sequence>MSAPDRTKYVLILGGLSAFGPLAIDMYLPAFPEIAAELGTGASQVQLSLTACTLGLALGQLVAGPLSDTFGRRRPLLIGLVVFTLASLLCAFAPSAYALAGLRLVQGLGGAAGIVIARAVVRDMYSGVEMARFFSLLMLVNGLAPILAPLIGGQLLQVTSWRGVFLALALIGAVMLVASAFGVRETLPAQNRRAGNLGETLRTFRALLGDRAFVGCSLSSALAFAAMFAYISGSSFVLQDVFGMSPQMFSVVFGINSLGIILVGQLNARLVERAAPRRLLAVGLGCTALGGVAVALSAAVGAGLAGLLPALFLVVSSIGMVSPNATALALSGHPETAGSASALLGVMQFSAGALAAPLVGSAGTDTALPMGLVMGGLSVAAVLVFAVLVRRRTAA</sequence>
<feature type="transmembrane region" description="Helical" evidence="8">
    <location>
        <begin position="133"/>
        <end position="152"/>
    </location>
</feature>
<keyword evidence="3" id="KW-0813">Transport</keyword>
<feature type="transmembrane region" description="Helical" evidence="8">
    <location>
        <begin position="164"/>
        <end position="183"/>
    </location>
</feature>
<evidence type="ECO:0000313" key="10">
    <source>
        <dbReference type="EMBL" id="SEG97232.1"/>
    </source>
</evidence>
<dbReference type="PANTHER" id="PTHR23502:SF132">
    <property type="entry name" value="POLYAMINE TRANSPORTER 2-RELATED"/>
    <property type="match status" value="1"/>
</dbReference>
<evidence type="ECO:0000256" key="3">
    <source>
        <dbReference type="ARBA" id="ARBA00022448"/>
    </source>
</evidence>
<feature type="transmembrane region" description="Helical" evidence="8">
    <location>
        <begin position="251"/>
        <end position="268"/>
    </location>
</feature>
<dbReference type="NCBIfam" id="TIGR00710">
    <property type="entry name" value="efflux_Bcr_CflA"/>
    <property type="match status" value="1"/>
</dbReference>
<dbReference type="NCBIfam" id="NF008314">
    <property type="entry name" value="PRK11102.1"/>
    <property type="match status" value="1"/>
</dbReference>
<keyword evidence="4" id="KW-1003">Cell membrane</keyword>
<dbReference type="RefSeq" id="WP_093348100.1">
    <property type="nucleotide sequence ID" value="NZ_FNVB01000014.1"/>
</dbReference>
<dbReference type="InterPro" id="IPR036259">
    <property type="entry name" value="MFS_trans_sf"/>
</dbReference>
<dbReference type="Gene3D" id="1.20.1720.10">
    <property type="entry name" value="Multidrug resistance protein D"/>
    <property type="match status" value="1"/>
</dbReference>
<dbReference type="InterPro" id="IPR001958">
    <property type="entry name" value="Tet-R_TetA/multi-R_MdtG-like"/>
</dbReference>
<dbReference type="GO" id="GO:0042910">
    <property type="term" value="F:xenobiotic transmembrane transporter activity"/>
    <property type="evidence" value="ECO:0007669"/>
    <property type="project" value="InterPro"/>
</dbReference>
<feature type="domain" description="Major facilitator superfamily (MFS) profile" evidence="9">
    <location>
        <begin position="7"/>
        <end position="393"/>
    </location>
</feature>
<dbReference type="InterPro" id="IPR020846">
    <property type="entry name" value="MFS_dom"/>
</dbReference>
<evidence type="ECO:0000256" key="5">
    <source>
        <dbReference type="ARBA" id="ARBA00022692"/>
    </source>
</evidence>
<evidence type="ECO:0000256" key="4">
    <source>
        <dbReference type="ARBA" id="ARBA00022475"/>
    </source>
</evidence>
<evidence type="ECO:0000256" key="1">
    <source>
        <dbReference type="ARBA" id="ARBA00004651"/>
    </source>
</evidence>
<dbReference type="PRINTS" id="PR01035">
    <property type="entry name" value="TCRTETA"/>
</dbReference>
<evidence type="ECO:0000313" key="11">
    <source>
        <dbReference type="EMBL" id="SFC82002.1"/>
    </source>
</evidence>
<feature type="transmembrane region" description="Helical" evidence="8">
    <location>
        <begin position="9"/>
        <end position="27"/>
    </location>
</feature>
<dbReference type="AlphaFoldDB" id="A0A1H6EHD2"/>
<feature type="transmembrane region" description="Helical" evidence="8">
    <location>
        <begin position="104"/>
        <end position="121"/>
    </location>
</feature>
<dbReference type="Proteomes" id="UP000236729">
    <property type="component" value="Unassembled WGS sequence"/>
</dbReference>
<keyword evidence="6 8" id="KW-1133">Transmembrane helix</keyword>
<feature type="transmembrane region" description="Helical" evidence="8">
    <location>
        <begin position="342"/>
        <end position="360"/>
    </location>
</feature>
<keyword evidence="12" id="KW-1185">Reference proteome</keyword>
<dbReference type="GO" id="GO:0005886">
    <property type="term" value="C:plasma membrane"/>
    <property type="evidence" value="ECO:0007669"/>
    <property type="project" value="UniProtKB-SubCell"/>
</dbReference>
<dbReference type="CDD" id="cd17320">
    <property type="entry name" value="MFS_MdfA_MDR_like"/>
    <property type="match status" value="1"/>
</dbReference>
<dbReference type="InterPro" id="IPR011701">
    <property type="entry name" value="MFS"/>
</dbReference>
<dbReference type="FunFam" id="1.20.1720.10:FF:000005">
    <property type="entry name" value="Bcr/CflA family efflux transporter"/>
    <property type="match status" value="1"/>
</dbReference>
<evidence type="ECO:0000313" key="13">
    <source>
        <dbReference type="Proteomes" id="UP000236729"/>
    </source>
</evidence>
<dbReference type="PROSITE" id="PS50850">
    <property type="entry name" value="MFS"/>
    <property type="match status" value="1"/>
</dbReference>
<evidence type="ECO:0000259" key="9">
    <source>
        <dbReference type="PROSITE" id="PS50850"/>
    </source>
</evidence>
<name>A0A1H6EHD2_9PSEU</name>
<accession>A0A1H6EHD2</accession>
<dbReference type="Proteomes" id="UP000199690">
    <property type="component" value="Unassembled WGS sequence"/>
</dbReference>
<keyword evidence="5 8" id="KW-0812">Transmembrane</keyword>
<dbReference type="PANTHER" id="PTHR23502">
    <property type="entry name" value="MAJOR FACILITATOR SUPERFAMILY"/>
    <property type="match status" value="1"/>
</dbReference>
<dbReference type="GO" id="GO:1990961">
    <property type="term" value="P:xenobiotic detoxification by transmembrane export across the plasma membrane"/>
    <property type="evidence" value="ECO:0007669"/>
    <property type="project" value="InterPro"/>
</dbReference>
<accession>A0A1I1MAX8</accession>
<feature type="transmembrane region" description="Helical" evidence="8">
    <location>
        <begin position="310"/>
        <end position="330"/>
    </location>
</feature>
<comment type="subcellular location">
    <subcellularLocation>
        <location evidence="1">Cell membrane</location>
        <topology evidence="1">Multi-pass membrane protein</topology>
    </subcellularLocation>
</comment>
<dbReference type="EMBL" id="FNVB01000014">
    <property type="protein sequence ID" value="SEG97232.1"/>
    <property type="molecule type" value="Genomic_DNA"/>
</dbReference>
<dbReference type="InterPro" id="IPR004812">
    <property type="entry name" value="Efflux_drug-R_Bcr/CmlA"/>
</dbReference>
<gene>
    <name evidence="10" type="ORF">SAMN02982929_06670</name>
    <name evidence="11" type="ORF">SAMN05216506_1011783</name>
</gene>
<dbReference type="Pfam" id="PF07690">
    <property type="entry name" value="MFS_1"/>
    <property type="match status" value="1"/>
</dbReference>
<dbReference type="EMBL" id="FOME01000001">
    <property type="protein sequence ID" value="SFC82002.1"/>
    <property type="molecule type" value="Genomic_DNA"/>
</dbReference>
<evidence type="ECO:0000256" key="7">
    <source>
        <dbReference type="ARBA" id="ARBA00023136"/>
    </source>
</evidence>
<feature type="transmembrane region" description="Helical" evidence="8">
    <location>
        <begin position="366"/>
        <end position="389"/>
    </location>
</feature>
<keyword evidence="7 8" id="KW-0472">Membrane</keyword>
<protein>
    <submittedName>
        <fullName evidence="10">MFS transporter, DHA1 family, bicyclomycin/chloramphenicol resistance protein</fullName>
    </submittedName>
</protein>
<feature type="transmembrane region" description="Helical" evidence="8">
    <location>
        <begin position="47"/>
        <end position="64"/>
    </location>
</feature>
<evidence type="ECO:0000256" key="2">
    <source>
        <dbReference type="ARBA" id="ARBA00006236"/>
    </source>
</evidence>
<feature type="transmembrane region" description="Helical" evidence="8">
    <location>
        <begin position="280"/>
        <end position="304"/>
    </location>
</feature>
<reference evidence="10" key="1">
    <citation type="submission" date="2016-10" db="EMBL/GenBank/DDBJ databases">
        <authorList>
            <person name="de Groot N.N."/>
        </authorList>
    </citation>
    <scope>NUCLEOTIDE SEQUENCE [LARGE SCALE GENOMIC DNA]</scope>
    <source>
        <strain evidence="10">ATCC 20501</strain>
    </source>
</reference>
<dbReference type="SMR" id="A0A1H6EHD2"/>
<dbReference type="SUPFAM" id="SSF103473">
    <property type="entry name" value="MFS general substrate transporter"/>
    <property type="match status" value="1"/>
</dbReference>
<evidence type="ECO:0000313" key="12">
    <source>
        <dbReference type="Proteomes" id="UP000199690"/>
    </source>
</evidence>
<feature type="transmembrane region" description="Helical" evidence="8">
    <location>
        <begin position="76"/>
        <end position="98"/>
    </location>
</feature>
<proteinExistence type="inferred from homology"/>
<feature type="transmembrane region" description="Helical" evidence="8">
    <location>
        <begin position="212"/>
        <end position="231"/>
    </location>
</feature>
<comment type="similarity">
    <text evidence="2">Belongs to the major facilitator superfamily. Bcr/CmlA family.</text>
</comment>
<organism evidence="10 13">
    <name type="scientific">Saccharopolyspora kobensis</name>
    <dbReference type="NCBI Taxonomy" id="146035"/>
    <lineage>
        <taxon>Bacteria</taxon>
        <taxon>Bacillati</taxon>
        <taxon>Actinomycetota</taxon>
        <taxon>Actinomycetes</taxon>
        <taxon>Pseudonocardiales</taxon>
        <taxon>Pseudonocardiaceae</taxon>
        <taxon>Saccharopolyspora</taxon>
    </lineage>
</organism>
<reference evidence="12 13" key="2">
    <citation type="submission" date="2016-10" db="EMBL/GenBank/DDBJ databases">
        <authorList>
            <person name="Varghese N."/>
            <person name="Submissions S."/>
        </authorList>
    </citation>
    <scope>NUCLEOTIDE SEQUENCE [LARGE SCALE GENOMIC DNA]</scope>
    <source>
        <strain evidence="13">ATCC 20501</strain>
        <strain evidence="11 12">CGMCC 4.3529</strain>
    </source>
</reference>
<evidence type="ECO:0000256" key="6">
    <source>
        <dbReference type="ARBA" id="ARBA00022989"/>
    </source>
</evidence>
<evidence type="ECO:0000256" key="8">
    <source>
        <dbReference type="SAM" id="Phobius"/>
    </source>
</evidence>